<feature type="region of interest" description="Disordered" evidence="1">
    <location>
        <begin position="60"/>
        <end position="81"/>
    </location>
</feature>
<protein>
    <submittedName>
        <fullName evidence="2">Uncharacterized protein</fullName>
    </submittedName>
</protein>
<sequence length="865" mass="98523">MATTPWSRGCFNLIPILVGPETIPPLHSQPPACAVDISLPREEIQVNMGQQEVLMVRNKPKKVRTKAPSTNESTVSVRTTESQTKKAKASWEIGADGVNPCYIERLPTEIVDMVIQLLITNPTPTQSRRGLKIDRTVHAGFTSPPVNKVAQHRLRSVCRNWATIIDATLREVHLDGDRAPGPMFQWNKDMLEEEIRVSALIDENDHGIITGEVRRTRLDIERIPAGVPVSLALINPRYDADPEPKSSTREGAGLMRPGVTNMVNAVDIRDIATLTIHDDCDTAWVQRLLDNEEEEADQRWQDEDLAQAIAIMKNFHDVYENMHASRPPKPFQTRTQTALAKKEDKKVWKKLHTLRLMFDRDRSPPNPVFIKLSPHNFPALRCVELHLYQDEPLHLWVLPYSQITHLTIGHDGPSNFILLEILKLARLSLESLTVRAVSEYSKDHEYKYEHQDPCIEFPKLQVLRVCARNNQEALEQFLDALTCRNLRTFDIRTEESAYDIGSLTPALKFIERSGCTLRELYIDTEEGCSPRDSRTLETLMRDHSDALEVFHLHGGLFTFDWLDDLTAPHLREVDFLCFGINDRKLGSYLAKKPRPEAKDFALRLFRWIQNWATGGGLDTQDSNKSRHSQLGVRFCAAPDNLGYYGFYDNRTDCQEAVSPPQAVESIQNESVGAGMKVEVEWWRVRRPVGEERFEGCATCFDEYRDVGGLDEDVVLGDADLRPRSTPHTQLGIEGPLSLASSSEMRHRQLGWKAEGRALLDPIERMKEYSPRTSENGDRETNEGPHRSNLNTGCIHSSPLHIEYETHSTANTYSTSHQNRQTNEKGNSQMDRHAGRKEEQRQERGDDAEQEMMTWQTENKFSNIPI</sequence>
<dbReference type="AlphaFoldDB" id="A0A8H6MHL8"/>
<feature type="region of interest" description="Disordered" evidence="1">
    <location>
        <begin position="811"/>
        <end position="865"/>
    </location>
</feature>
<name>A0A8H6MHL8_9AGAR</name>
<proteinExistence type="predicted"/>
<evidence type="ECO:0000313" key="3">
    <source>
        <dbReference type="Proteomes" id="UP000521943"/>
    </source>
</evidence>
<feature type="compositionally biased region" description="Polar residues" evidence="1">
    <location>
        <begin position="67"/>
        <end position="81"/>
    </location>
</feature>
<accession>A0A8H6MHL8</accession>
<gene>
    <name evidence="2" type="ORF">DFP72DRAFT_839443</name>
</gene>
<feature type="compositionally biased region" description="Basic and acidic residues" evidence="1">
    <location>
        <begin position="829"/>
        <end position="846"/>
    </location>
</feature>
<reference evidence="2 3" key="1">
    <citation type="submission" date="2020-07" db="EMBL/GenBank/DDBJ databases">
        <title>Comparative genomics of pyrophilous fungi reveals a link between fire events and developmental genes.</title>
        <authorList>
            <consortium name="DOE Joint Genome Institute"/>
            <person name="Steindorff A.S."/>
            <person name="Carver A."/>
            <person name="Calhoun S."/>
            <person name="Stillman K."/>
            <person name="Liu H."/>
            <person name="Lipzen A."/>
            <person name="Pangilinan J."/>
            <person name="Labutti K."/>
            <person name="Bruns T.D."/>
            <person name="Grigoriev I.V."/>
        </authorList>
    </citation>
    <scope>NUCLEOTIDE SEQUENCE [LARGE SCALE GENOMIC DNA]</scope>
    <source>
        <strain evidence="2 3">CBS 144469</strain>
    </source>
</reference>
<evidence type="ECO:0000313" key="2">
    <source>
        <dbReference type="EMBL" id="KAF6765617.1"/>
    </source>
</evidence>
<dbReference type="EMBL" id="JACGCI010000002">
    <property type="protein sequence ID" value="KAF6765617.1"/>
    <property type="molecule type" value="Genomic_DNA"/>
</dbReference>
<evidence type="ECO:0000256" key="1">
    <source>
        <dbReference type="SAM" id="MobiDB-lite"/>
    </source>
</evidence>
<comment type="caution">
    <text evidence="2">The sequence shown here is derived from an EMBL/GenBank/DDBJ whole genome shotgun (WGS) entry which is preliminary data.</text>
</comment>
<feature type="region of interest" description="Disordered" evidence="1">
    <location>
        <begin position="762"/>
        <end position="794"/>
    </location>
</feature>
<dbReference type="OrthoDB" id="3083070at2759"/>
<dbReference type="Proteomes" id="UP000521943">
    <property type="component" value="Unassembled WGS sequence"/>
</dbReference>
<organism evidence="2 3">
    <name type="scientific">Ephemerocybe angulata</name>
    <dbReference type="NCBI Taxonomy" id="980116"/>
    <lineage>
        <taxon>Eukaryota</taxon>
        <taxon>Fungi</taxon>
        <taxon>Dikarya</taxon>
        <taxon>Basidiomycota</taxon>
        <taxon>Agaricomycotina</taxon>
        <taxon>Agaricomycetes</taxon>
        <taxon>Agaricomycetidae</taxon>
        <taxon>Agaricales</taxon>
        <taxon>Agaricineae</taxon>
        <taxon>Psathyrellaceae</taxon>
        <taxon>Ephemerocybe</taxon>
    </lineage>
</organism>
<feature type="compositionally biased region" description="Basic and acidic residues" evidence="1">
    <location>
        <begin position="762"/>
        <end position="785"/>
    </location>
</feature>
<keyword evidence="3" id="KW-1185">Reference proteome</keyword>
<feature type="compositionally biased region" description="Polar residues" evidence="1">
    <location>
        <begin position="811"/>
        <end position="828"/>
    </location>
</feature>
<feature type="compositionally biased region" description="Polar residues" evidence="1">
    <location>
        <begin position="852"/>
        <end position="865"/>
    </location>
</feature>